<protein>
    <recommendedName>
        <fullName evidence="6">NlpC/P60 domain-containing protein</fullName>
    </recommendedName>
</protein>
<dbReference type="EMBL" id="QOCR01000004">
    <property type="protein sequence ID" value="RHW50059.1"/>
    <property type="molecule type" value="Genomic_DNA"/>
</dbReference>
<dbReference type="InterPro" id="IPR038765">
    <property type="entry name" value="Papain-like_cys_pep_sf"/>
</dbReference>
<proteinExistence type="inferred from homology"/>
<reference evidence="7 8" key="1">
    <citation type="submission" date="2018-07" db="EMBL/GenBank/DDBJ databases">
        <title>Genome sequences of six Lactobacillus spp. isolated from bumble bee guts.</title>
        <authorList>
            <person name="Motta E.V.S."/>
            <person name="Moran N.A."/>
        </authorList>
    </citation>
    <scope>NUCLEOTIDE SEQUENCE [LARGE SCALE GENOMIC DNA]</scope>
    <source>
        <strain evidence="7 8">BI-1.1</strain>
    </source>
</reference>
<keyword evidence="8" id="KW-1185">Reference proteome</keyword>
<dbReference type="Gene3D" id="3.90.1720.10">
    <property type="entry name" value="endopeptidase domain like (from Nostoc punctiforme)"/>
    <property type="match status" value="1"/>
</dbReference>
<organism evidence="7 8">
    <name type="scientific">Bombilactobacillus bombi</name>
    <dbReference type="NCBI Taxonomy" id="1303590"/>
    <lineage>
        <taxon>Bacteria</taxon>
        <taxon>Bacillati</taxon>
        <taxon>Bacillota</taxon>
        <taxon>Bacilli</taxon>
        <taxon>Lactobacillales</taxon>
        <taxon>Lactobacillaceae</taxon>
        <taxon>Bombilactobacillus</taxon>
    </lineage>
</organism>
<dbReference type="GO" id="GO:0006508">
    <property type="term" value="P:proteolysis"/>
    <property type="evidence" value="ECO:0007669"/>
    <property type="project" value="UniProtKB-KW"/>
</dbReference>
<evidence type="ECO:0000313" key="8">
    <source>
        <dbReference type="Proteomes" id="UP000284109"/>
    </source>
</evidence>
<feature type="signal peptide" evidence="5">
    <location>
        <begin position="1"/>
        <end position="29"/>
    </location>
</feature>
<dbReference type="SUPFAM" id="SSF54001">
    <property type="entry name" value="Cysteine proteinases"/>
    <property type="match status" value="1"/>
</dbReference>
<feature type="chain" id="PRO_5018748056" description="NlpC/P60 domain-containing protein" evidence="5">
    <location>
        <begin position="30"/>
        <end position="215"/>
    </location>
</feature>
<dbReference type="OrthoDB" id="1654978at2"/>
<accession>A0A3R6UXX7</accession>
<keyword evidence="2" id="KW-0645">Protease</keyword>
<dbReference type="PANTHER" id="PTHR47053">
    <property type="entry name" value="MUREIN DD-ENDOPEPTIDASE MEPH-RELATED"/>
    <property type="match status" value="1"/>
</dbReference>
<dbReference type="PANTHER" id="PTHR47053:SF1">
    <property type="entry name" value="MUREIN DD-ENDOPEPTIDASE MEPH-RELATED"/>
    <property type="match status" value="1"/>
</dbReference>
<comment type="similarity">
    <text evidence="1">Belongs to the peptidase C40 family.</text>
</comment>
<sequence length="215" mass="22917">MNLRLSLPILAALGVCVGLTSVSTTTVFAQDIVVSHQENPEIAVTDKTVKTAEPIVVNAAAFAPQPASVTTLAPVQTITTTTTIFSNIDFEDVAADFSATDLTQTAQKYLGVPYVWGGSTPNGFDCSGLVQYTARENGINLPRTSQQQSTCGTYVPLSQIKPGDLLFWGDVGTAEHVAIYLGNGQYIHAPAPGQNVKVGKLQWFTPSFGRRLNNN</sequence>
<evidence type="ECO:0000313" key="7">
    <source>
        <dbReference type="EMBL" id="RHW50059.1"/>
    </source>
</evidence>
<keyword evidence="3" id="KW-0378">Hydrolase</keyword>
<evidence type="ECO:0000256" key="1">
    <source>
        <dbReference type="ARBA" id="ARBA00007074"/>
    </source>
</evidence>
<evidence type="ECO:0000259" key="6">
    <source>
        <dbReference type="PROSITE" id="PS51935"/>
    </source>
</evidence>
<dbReference type="InterPro" id="IPR051202">
    <property type="entry name" value="Peptidase_C40"/>
</dbReference>
<dbReference type="Proteomes" id="UP000284109">
    <property type="component" value="Unassembled WGS sequence"/>
</dbReference>
<dbReference type="InterPro" id="IPR000064">
    <property type="entry name" value="NLP_P60_dom"/>
</dbReference>
<keyword evidence="5" id="KW-0732">Signal</keyword>
<keyword evidence="4" id="KW-0788">Thiol protease</keyword>
<dbReference type="Pfam" id="PF00877">
    <property type="entry name" value="NLPC_P60"/>
    <property type="match status" value="1"/>
</dbReference>
<feature type="domain" description="NlpC/P60" evidence="6">
    <location>
        <begin position="96"/>
        <end position="215"/>
    </location>
</feature>
<dbReference type="GO" id="GO:0008234">
    <property type="term" value="F:cysteine-type peptidase activity"/>
    <property type="evidence" value="ECO:0007669"/>
    <property type="project" value="UniProtKB-KW"/>
</dbReference>
<evidence type="ECO:0000256" key="5">
    <source>
        <dbReference type="SAM" id="SignalP"/>
    </source>
</evidence>
<evidence type="ECO:0000256" key="2">
    <source>
        <dbReference type="ARBA" id="ARBA00022670"/>
    </source>
</evidence>
<name>A0A3R6UXX7_9LACO</name>
<dbReference type="AlphaFoldDB" id="A0A3R6UXX7"/>
<gene>
    <name evidence="7" type="ORF">DS831_07825</name>
</gene>
<evidence type="ECO:0000256" key="4">
    <source>
        <dbReference type="ARBA" id="ARBA00022807"/>
    </source>
</evidence>
<evidence type="ECO:0000256" key="3">
    <source>
        <dbReference type="ARBA" id="ARBA00022801"/>
    </source>
</evidence>
<comment type="caution">
    <text evidence="7">The sequence shown here is derived from an EMBL/GenBank/DDBJ whole genome shotgun (WGS) entry which is preliminary data.</text>
</comment>
<dbReference type="PROSITE" id="PS51935">
    <property type="entry name" value="NLPC_P60"/>
    <property type="match status" value="1"/>
</dbReference>